<evidence type="ECO:0000313" key="10">
    <source>
        <dbReference type="EMBL" id="MXY92866.1"/>
    </source>
</evidence>
<dbReference type="AlphaFoldDB" id="A0A6B0YP87"/>
<feature type="domain" description="Response regulatory" evidence="8">
    <location>
        <begin position="4"/>
        <end position="117"/>
    </location>
</feature>
<dbReference type="InterPro" id="IPR001867">
    <property type="entry name" value="OmpR/PhoB-type_DNA-bd"/>
</dbReference>
<dbReference type="FunFam" id="1.10.10.10:FF:000018">
    <property type="entry name" value="DNA-binding response regulator ResD"/>
    <property type="match status" value="1"/>
</dbReference>
<dbReference type="SMART" id="SM00862">
    <property type="entry name" value="Trans_reg_C"/>
    <property type="match status" value="1"/>
</dbReference>
<dbReference type="SUPFAM" id="SSF52172">
    <property type="entry name" value="CheY-like"/>
    <property type="match status" value="1"/>
</dbReference>
<gene>
    <name evidence="10" type="ORF">F4Y42_05385</name>
</gene>
<feature type="domain" description="OmpR/PhoB-type" evidence="9">
    <location>
        <begin position="127"/>
        <end position="226"/>
    </location>
</feature>
<dbReference type="GO" id="GO:0000156">
    <property type="term" value="F:phosphorelay response regulator activity"/>
    <property type="evidence" value="ECO:0007669"/>
    <property type="project" value="TreeGrafter"/>
</dbReference>
<feature type="DNA-binding region" description="OmpR/PhoB-type" evidence="7">
    <location>
        <begin position="127"/>
        <end position="226"/>
    </location>
</feature>
<dbReference type="InterPro" id="IPR001789">
    <property type="entry name" value="Sig_transdc_resp-reg_receiver"/>
</dbReference>
<dbReference type="Gene3D" id="6.10.250.690">
    <property type="match status" value="1"/>
</dbReference>
<evidence type="ECO:0000256" key="1">
    <source>
        <dbReference type="ARBA" id="ARBA00022553"/>
    </source>
</evidence>
<keyword evidence="4 7" id="KW-0238">DNA-binding</keyword>
<evidence type="ECO:0000256" key="4">
    <source>
        <dbReference type="ARBA" id="ARBA00023125"/>
    </source>
</evidence>
<proteinExistence type="predicted"/>
<keyword evidence="5" id="KW-0804">Transcription</keyword>
<keyword evidence="3" id="KW-0805">Transcription regulation</keyword>
<dbReference type="PANTHER" id="PTHR48111">
    <property type="entry name" value="REGULATOR OF RPOS"/>
    <property type="match status" value="1"/>
</dbReference>
<dbReference type="Gene3D" id="3.40.50.2300">
    <property type="match status" value="1"/>
</dbReference>
<dbReference type="FunFam" id="3.40.50.2300:FF:000001">
    <property type="entry name" value="DNA-binding response regulator PhoB"/>
    <property type="match status" value="1"/>
</dbReference>
<dbReference type="SMART" id="SM00448">
    <property type="entry name" value="REC"/>
    <property type="match status" value="1"/>
</dbReference>
<evidence type="ECO:0000259" key="9">
    <source>
        <dbReference type="PROSITE" id="PS51755"/>
    </source>
</evidence>
<reference evidence="10" key="1">
    <citation type="submission" date="2019-09" db="EMBL/GenBank/DDBJ databases">
        <title>Characterisation of the sponge microbiome using genome-centric metagenomics.</title>
        <authorList>
            <person name="Engelberts J.P."/>
            <person name="Robbins S.J."/>
            <person name="De Goeij J.M."/>
            <person name="Aranda M."/>
            <person name="Bell S.C."/>
            <person name="Webster N.S."/>
        </authorList>
    </citation>
    <scope>NUCLEOTIDE SEQUENCE</scope>
    <source>
        <strain evidence="10">SB0664_bin_27</strain>
    </source>
</reference>
<sequence>MSQTILVVDDEAKLRDMARLYLEREGYRVVEAAHGREALYVARFEKPDLVLLDLMMPVMGGLDFIRRFTQESDAPIIILTAKVEESEKVVGLELGADDYVTKPFGVQELVARVRAVLRRTGKQSRQPEILRSGELSLDRTGRTVTVGESPVSLTPSEFDLLETFMLSPGRAFSRLDLLESVSGDAYEGYERSIDVHIRNLRTKIEPVPSEPRYVQTVYGMGYRFANESK</sequence>
<dbReference type="PANTHER" id="PTHR48111:SF4">
    <property type="entry name" value="DNA-BINDING DUAL TRANSCRIPTIONAL REGULATOR OMPR"/>
    <property type="match status" value="1"/>
</dbReference>
<protein>
    <submittedName>
        <fullName evidence="10">Response regulator transcription factor</fullName>
    </submittedName>
</protein>
<dbReference type="InterPro" id="IPR011006">
    <property type="entry name" value="CheY-like_superfamily"/>
</dbReference>
<feature type="modified residue" description="4-aspartylphosphate" evidence="6">
    <location>
        <position position="53"/>
    </location>
</feature>
<dbReference type="InterPro" id="IPR039420">
    <property type="entry name" value="WalR-like"/>
</dbReference>
<dbReference type="GO" id="GO:0005829">
    <property type="term" value="C:cytosol"/>
    <property type="evidence" value="ECO:0007669"/>
    <property type="project" value="TreeGrafter"/>
</dbReference>
<dbReference type="GO" id="GO:0006355">
    <property type="term" value="P:regulation of DNA-templated transcription"/>
    <property type="evidence" value="ECO:0007669"/>
    <property type="project" value="InterPro"/>
</dbReference>
<accession>A0A6B0YP87</accession>
<evidence type="ECO:0000256" key="7">
    <source>
        <dbReference type="PROSITE-ProRule" id="PRU01091"/>
    </source>
</evidence>
<evidence type="ECO:0000256" key="3">
    <source>
        <dbReference type="ARBA" id="ARBA00023015"/>
    </source>
</evidence>
<organism evidence="10">
    <name type="scientific">Caldilineaceae bacterium SB0664_bin_27</name>
    <dbReference type="NCBI Taxonomy" id="2605260"/>
    <lineage>
        <taxon>Bacteria</taxon>
        <taxon>Bacillati</taxon>
        <taxon>Chloroflexota</taxon>
        <taxon>Caldilineae</taxon>
        <taxon>Caldilineales</taxon>
        <taxon>Caldilineaceae</taxon>
    </lineage>
</organism>
<dbReference type="EMBL" id="VXRG01000045">
    <property type="protein sequence ID" value="MXY92866.1"/>
    <property type="molecule type" value="Genomic_DNA"/>
</dbReference>
<evidence type="ECO:0000259" key="8">
    <source>
        <dbReference type="PROSITE" id="PS50110"/>
    </source>
</evidence>
<name>A0A6B0YP87_9CHLR</name>
<dbReference type="Pfam" id="PF00486">
    <property type="entry name" value="Trans_reg_C"/>
    <property type="match status" value="1"/>
</dbReference>
<comment type="caution">
    <text evidence="10">The sequence shown here is derived from an EMBL/GenBank/DDBJ whole genome shotgun (WGS) entry which is preliminary data.</text>
</comment>
<keyword evidence="1 6" id="KW-0597">Phosphoprotein</keyword>
<keyword evidence="2" id="KW-0902">Two-component regulatory system</keyword>
<dbReference type="Pfam" id="PF00072">
    <property type="entry name" value="Response_reg"/>
    <property type="match status" value="1"/>
</dbReference>
<evidence type="ECO:0000256" key="5">
    <source>
        <dbReference type="ARBA" id="ARBA00023163"/>
    </source>
</evidence>
<dbReference type="InterPro" id="IPR036388">
    <property type="entry name" value="WH-like_DNA-bd_sf"/>
</dbReference>
<dbReference type="Gene3D" id="1.10.10.10">
    <property type="entry name" value="Winged helix-like DNA-binding domain superfamily/Winged helix DNA-binding domain"/>
    <property type="match status" value="1"/>
</dbReference>
<dbReference type="PROSITE" id="PS51755">
    <property type="entry name" value="OMPR_PHOB"/>
    <property type="match status" value="1"/>
</dbReference>
<evidence type="ECO:0000256" key="6">
    <source>
        <dbReference type="PROSITE-ProRule" id="PRU00169"/>
    </source>
</evidence>
<evidence type="ECO:0000256" key="2">
    <source>
        <dbReference type="ARBA" id="ARBA00023012"/>
    </source>
</evidence>
<dbReference type="PROSITE" id="PS50110">
    <property type="entry name" value="RESPONSE_REGULATORY"/>
    <property type="match status" value="1"/>
</dbReference>
<dbReference type="GO" id="GO:0000976">
    <property type="term" value="F:transcription cis-regulatory region binding"/>
    <property type="evidence" value="ECO:0007669"/>
    <property type="project" value="TreeGrafter"/>
</dbReference>
<dbReference type="CDD" id="cd00383">
    <property type="entry name" value="trans_reg_C"/>
    <property type="match status" value="1"/>
</dbReference>
<dbReference type="GO" id="GO:0032993">
    <property type="term" value="C:protein-DNA complex"/>
    <property type="evidence" value="ECO:0007669"/>
    <property type="project" value="TreeGrafter"/>
</dbReference>